<dbReference type="Proteomes" id="UP000295252">
    <property type="component" value="Chromosome VII"/>
</dbReference>
<dbReference type="FunCoup" id="A0A068USR7">
    <property type="interactions" value="18"/>
</dbReference>
<keyword evidence="6" id="KW-1185">Reference proteome</keyword>
<dbReference type="InterPro" id="IPR013087">
    <property type="entry name" value="Znf_C2H2_type"/>
</dbReference>
<organism evidence="5 6">
    <name type="scientific">Coffea canephora</name>
    <name type="common">Robusta coffee</name>
    <dbReference type="NCBI Taxonomy" id="49390"/>
    <lineage>
        <taxon>Eukaryota</taxon>
        <taxon>Viridiplantae</taxon>
        <taxon>Streptophyta</taxon>
        <taxon>Embryophyta</taxon>
        <taxon>Tracheophyta</taxon>
        <taxon>Spermatophyta</taxon>
        <taxon>Magnoliopsida</taxon>
        <taxon>eudicotyledons</taxon>
        <taxon>Gunneridae</taxon>
        <taxon>Pentapetalae</taxon>
        <taxon>asterids</taxon>
        <taxon>lamiids</taxon>
        <taxon>Gentianales</taxon>
        <taxon>Rubiaceae</taxon>
        <taxon>Ixoroideae</taxon>
        <taxon>Gardenieae complex</taxon>
        <taxon>Bertiereae - Coffeeae clade</taxon>
        <taxon>Coffeeae</taxon>
        <taxon>Coffea</taxon>
    </lineage>
</organism>
<evidence type="ECO:0000313" key="6">
    <source>
        <dbReference type="Proteomes" id="UP000295252"/>
    </source>
</evidence>
<dbReference type="InterPro" id="IPR049439">
    <property type="entry name" value="TRAFD1-XIAF1_Znf"/>
</dbReference>
<dbReference type="Gene3D" id="3.30.40.10">
    <property type="entry name" value="Zinc/RING finger domain, C3HC4 (zinc finger)"/>
    <property type="match status" value="1"/>
</dbReference>
<dbReference type="GO" id="GO:0031593">
    <property type="term" value="F:polyubiquitin modification-dependent protein binding"/>
    <property type="evidence" value="ECO:0007669"/>
    <property type="project" value="TreeGrafter"/>
</dbReference>
<evidence type="ECO:0000256" key="2">
    <source>
        <dbReference type="ARBA" id="ARBA00022786"/>
    </source>
</evidence>
<dbReference type="EMBL" id="HG739138">
    <property type="protein sequence ID" value="CDP11352.1"/>
    <property type="molecule type" value="Genomic_DNA"/>
</dbReference>
<evidence type="ECO:0000313" key="5">
    <source>
        <dbReference type="EMBL" id="CDP11352.1"/>
    </source>
</evidence>
<dbReference type="PANTHER" id="PTHR12555:SF27">
    <property type="entry name" value="UBIQUITIN FUSION DEGRADATION UFD1 FAMILY PROTEIN"/>
    <property type="match status" value="1"/>
</dbReference>
<proteinExistence type="inferred from homology"/>
<dbReference type="OrthoDB" id="422728at2759"/>
<name>A0A068USR7_COFCA</name>
<dbReference type="STRING" id="49390.A0A068USR7"/>
<gene>
    <name evidence="5" type="ORF">GSCOC_T00033557001</name>
</gene>
<dbReference type="InterPro" id="IPR013083">
    <property type="entry name" value="Znf_RING/FYVE/PHD"/>
</dbReference>
<dbReference type="InterPro" id="IPR055418">
    <property type="entry name" value="UFD1_N2"/>
</dbReference>
<dbReference type="PANTHER" id="PTHR12555">
    <property type="entry name" value="UBIQUITIN FUSION DEGRADATON PROTEIN 1"/>
    <property type="match status" value="1"/>
</dbReference>
<accession>A0A068USR7</accession>
<dbReference type="GO" id="GO:0006511">
    <property type="term" value="P:ubiquitin-dependent protein catabolic process"/>
    <property type="evidence" value="ECO:0007669"/>
    <property type="project" value="InterPro"/>
</dbReference>
<dbReference type="Pfam" id="PF21366">
    <property type="entry name" value="TRAFD1-XIAF1_ZnF"/>
    <property type="match status" value="1"/>
</dbReference>
<dbReference type="Gramene" id="CDP11352">
    <property type="protein sequence ID" value="CDP11352"/>
    <property type="gene ID" value="GSCOC_T00033557001"/>
</dbReference>
<dbReference type="PhylomeDB" id="A0A068USR7"/>
<dbReference type="InParanoid" id="A0A068USR7"/>
<dbReference type="GO" id="GO:0034098">
    <property type="term" value="C:VCP-NPL4-UFD1 AAA ATPase complex"/>
    <property type="evidence" value="ECO:0007669"/>
    <property type="project" value="TreeGrafter"/>
</dbReference>
<evidence type="ECO:0000256" key="1">
    <source>
        <dbReference type="ARBA" id="ARBA00006043"/>
    </source>
</evidence>
<dbReference type="Gene3D" id="3.10.330.10">
    <property type="match status" value="1"/>
</dbReference>
<dbReference type="Pfam" id="PF03152">
    <property type="entry name" value="UFD1_N1"/>
    <property type="match status" value="1"/>
</dbReference>
<dbReference type="AlphaFoldDB" id="A0A068USR7"/>
<dbReference type="InterPro" id="IPR042299">
    <property type="entry name" value="Ufd1-like_Nn"/>
</dbReference>
<keyword evidence="2" id="KW-0833">Ubl conjugation pathway</keyword>
<dbReference type="Gene3D" id="2.60.120.380">
    <property type="match status" value="1"/>
</dbReference>
<reference evidence="6" key="1">
    <citation type="journal article" date="2014" name="Science">
        <title>The coffee genome provides insight into the convergent evolution of caffeine biosynthesis.</title>
        <authorList>
            <person name="Denoeud F."/>
            <person name="Carretero-Paulet L."/>
            <person name="Dereeper A."/>
            <person name="Droc G."/>
            <person name="Guyot R."/>
            <person name="Pietrella M."/>
            <person name="Zheng C."/>
            <person name="Alberti A."/>
            <person name="Anthony F."/>
            <person name="Aprea G."/>
            <person name="Aury J.M."/>
            <person name="Bento P."/>
            <person name="Bernard M."/>
            <person name="Bocs S."/>
            <person name="Campa C."/>
            <person name="Cenci A."/>
            <person name="Combes M.C."/>
            <person name="Crouzillat D."/>
            <person name="Da Silva C."/>
            <person name="Daddiego L."/>
            <person name="De Bellis F."/>
            <person name="Dussert S."/>
            <person name="Garsmeur O."/>
            <person name="Gayraud T."/>
            <person name="Guignon V."/>
            <person name="Jahn K."/>
            <person name="Jamilloux V."/>
            <person name="Joet T."/>
            <person name="Labadie K."/>
            <person name="Lan T."/>
            <person name="Leclercq J."/>
            <person name="Lepelley M."/>
            <person name="Leroy T."/>
            <person name="Li L.T."/>
            <person name="Librado P."/>
            <person name="Lopez L."/>
            <person name="Munoz A."/>
            <person name="Noel B."/>
            <person name="Pallavicini A."/>
            <person name="Perrotta G."/>
            <person name="Poncet V."/>
            <person name="Pot D."/>
            <person name="Priyono X."/>
            <person name="Rigoreau M."/>
            <person name="Rouard M."/>
            <person name="Rozas J."/>
            <person name="Tranchant-Dubreuil C."/>
            <person name="VanBuren R."/>
            <person name="Zhang Q."/>
            <person name="Andrade A.C."/>
            <person name="Argout X."/>
            <person name="Bertrand B."/>
            <person name="de Kochko A."/>
            <person name="Graziosi G."/>
            <person name="Henry R.J."/>
            <person name="Jayarama X."/>
            <person name="Ming R."/>
            <person name="Nagai C."/>
            <person name="Rounsley S."/>
            <person name="Sankoff D."/>
            <person name="Giuliano G."/>
            <person name="Albert V.A."/>
            <person name="Wincker P."/>
            <person name="Lashermes P."/>
        </authorList>
    </citation>
    <scope>NUCLEOTIDE SEQUENCE [LARGE SCALE GENOMIC DNA]</scope>
    <source>
        <strain evidence="6">cv. DH200-94</strain>
    </source>
</reference>
<dbReference type="Gene3D" id="2.40.40.50">
    <property type="entry name" value="Ubiquitin fusion degradation protein UFD1, N-terminal domain"/>
    <property type="match status" value="1"/>
</dbReference>
<dbReference type="Pfam" id="PF24842">
    <property type="entry name" value="UFD1_N2"/>
    <property type="match status" value="1"/>
</dbReference>
<comment type="similarity">
    <text evidence="1">Belongs to the UFD1 family.</text>
</comment>
<feature type="domain" description="C2H2-type" evidence="4">
    <location>
        <begin position="547"/>
        <end position="567"/>
    </location>
</feature>
<dbReference type="InterPro" id="IPR055417">
    <property type="entry name" value="UFD1_N1"/>
</dbReference>
<dbReference type="GO" id="GO:0036503">
    <property type="term" value="P:ERAD pathway"/>
    <property type="evidence" value="ECO:0007669"/>
    <property type="project" value="TreeGrafter"/>
</dbReference>
<evidence type="ECO:0000259" key="4">
    <source>
        <dbReference type="PROSITE" id="PS00028"/>
    </source>
</evidence>
<dbReference type="PROSITE" id="PS00028">
    <property type="entry name" value="ZINC_FINGER_C2H2_1"/>
    <property type="match status" value="1"/>
</dbReference>
<dbReference type="Pfam" id="PF23580">
    <property type="entry name" value="Znf_XAF1_N"/>
    <property type="match status" value="1"/>
</dbReference>
<evidence type="ECO:0000256" key="3">
    <source>
        <dbReference type="SAM" id="MobiDB-lite"/>
    </source>
</evidence>
<dbReference type="OMA" id="LIFPTRH"/>
<feature type="region of interest" description="Disordered" evidence="3">
    <location>
        <begin position="1"/>
        <end position="21"/>
    </location>
</feature>
<sequence length="570" mass="63744">MDFELRRAREKLEREQRERKERAKLKIEREKKAKQEALRQREALEAAQRARRLDAAEAEAKANQQMEEDRLVGRGVIFSRMLEAMPYQGNGDKIKLPPSCFSELSEQGAFDKGPLHFSLSVIVKDDLSETMNSGSQNRRTTHAGVLEFTADEGSVGVPPHVWSNLFPAETSMLPMVEVRYVWLPKGTFAKLQPDEYGFSDIPNHKAVLETSLRQHATLSEGDMLRVNHGALTYNLHVLELKPSSSVSVLETDIEVDIIGSDSNPEKANHQVLRPLTFGKSESGAVEEGNYMYYKFVIDDGTWNRISPGDAKIEIRIEPQTQDGDCDIYVSKHPLLFPTQHQHGWSSHDVGSKVLILSSKDLSLGPGTYSIGIYGFKGKTKYQASVNIQDNLKPKVGQQAVSSSSTIDADTVECSNCKHYIPSRTIALHEAYCRRHNIVCQHAGCGVVLRIEEAENHVHCKKCGNAFQQGEIEKHMKVFHEPLQCPCGIVLEKEQMVQHQSSECALRLVICRFCGDMVQAGTSAADIRDRLRGLSEHESLCGSRTAPCDSCGRSVMLKDMDIHHVAVHQKS</sequence>
<protein>
    <recommendedName>
        <fullName evidence="4">C2H2-type domain-containing protein</fullName>
    </recommendedName>
</protein>
<dbReference type="InterPro" id="IPR004854">
    <property type="entry name" value="Ufd1-like"/>
</dbReference>